<sequence length="131" mass="14924">MTKPDSNKALDFAEEFVRKMSSINQNIQTFVFDQETNEFIDSLEEAASFLPKIELYQQLTDKKQSKLLTESLDSVLASLSVIKTLEDSTQNQVITNHLDIIENLLSKTVKVSDKKGSYRIPSWLVRRAIAI</sequence>
<dbReference type="AlphaFoldDB" id="A0A8R1E738"/>
<name>A0A8R1E738_CAEJA</name>
<dbReference type="Proteomes" id="UP000005237">
    <property type="component" value="Unassembled WGS sequence"/>
</dbReference>
<keyword evidence="2" id="KW-1185">Reference proteome</keyword>
<reference evidence="2" key="1">
    <citation type="submission" date="2010-08" db="EMBL/GenBank/DDBJ databases">
        <authorList>
            <consortium name="Caenorhabditis japonica Sequencing Consortium"/>
            <person name="Wilson R.K."/>
        </authorList>
    </citation>
    <scope>NUCLEOTIDE SEQUENCE [LARGE SCALE GENOMIC DNA]</scope>
    <source>
        <strain evidence="2">DF5081</strain>
    </source>
</reference>
<proteinExistence type="predicted"/>
<accession>A0A8R1E738</accession>
<evidence type="ECO:0000313" key="1">
    <source>
        <dbReference type="EnsemblMetazoa" id="CJA23927.1"/>
    </source>
</evidence>
<protein>
    <submittedName>
        <fullName evidence="1">Uncharacterized protein</fullName>
    </submittedName>
</protein>
<evidence type="ECO:0000313" key="2">
    <source>
        <dbReference type="Proteomes" id="UP000005237"/>
    </source>
</evidence>
<dbReference type="EnsemblMetazoa" id="CJA23927.1">
    <property type="protein sequence ID" value="CJA23927.1"/>
    <property type="gene ID" value="WBGene00179499"/>
</dbReference>
<organism evidence="1 2">
    <name type="scientific">Caenorhabditis japonica</name>
    <dbReference type="NCBI Taxonomy" id="281687"/>
    <lineage>
        <taxon>Eukaryota</taxon>
        <taxon>Metazoa</taxon>
        <taxon>Ecdysozoa</taxon>
        <taxon>Nematoda</taxon>
        <taxon>Chromadorea</taxon>
        <taxon>Rhabditida</taxon>
        <taxon>Rhabditina</taxon>
        <taxon>Rhabditomorpha</taxon>
        <taxon>Rhabditoidea</taxon>
        <taxon>Rhabditidae</taxon>
        <taxon>Peloderinae</taxon>
        <taxon>Caenorhabditis</taxon>
    </lineage>
</organism>
<reference evidence="1" key="2">
    <citation type="submission" date="2022-06" db="UniProtKB">
        <authorList>
            <consortium name="EnsemblMetazoa"/>
        </authorList>
    </citation>
    <scope>IDENTIFICATION</scope>
    <source>
        <strain evidence="1">DF5081</strain>
    </source>
</reference>